<feature type="compositionally biased region" description="Low complexity" evidence="1">
    <location>
        <begin position="164"/>
        <end position="174"/>
    </location>
</feature>
<dbReference type="OrthoDB" id="3210850at2759"/>
<sequence length="236" mass="26418">MVPNTPRLKSKIYIISLITICLYSILIIMMVIGRKHYIRESDGVCYIGLKPHSSWGLLCYDLYINVFLTSLFLWPLLKFKIMNDRIRRVAIRTLVASAISLTTSTVNMAILAVHHDERGWMCLAWCTSDIIINALAIFWITKNVSPPERYPGRSDPGRPDRSASRSGVTSGSSANTEDGYGQGQGDSSSPVPLSRVVLPPGNGRPRAKDSDRYKEAHVQPLEVWVEKEEVRGVEDV</sequence>
<organism evidence="3 4">
    <name type="scientific">Tetrapyrgos nigripes</name>
    <dbReference type="NCBI Taxonomy" id="182062"/>
    <lineage>
        <taxon>Eukaryota</taxon>
        <taxon>Fungi</taxon>
        <taxon>Dikarya</taxon>
        <taxon>Basidiomycota</taxon>
        <taxon>Agaricomycotina</taxon>
        <taxon>Agaricomycetes</taxon>
        <taxon>Agaricomycetidae</taxon>
        <taxon>Agaricales</taxon>
        <taxon>Marasmiineae</taxon>
        <taxon>Marasmiaceae</taxon>
        <taxon>Tetrapyrgos</taxon>
    </lineage>
</organism>
<feature type="region of interest" description="Disordered" evidence="1">
    <location>
        <begin position="148"/>
        <end position="218"/>
    </location>
</feature>
<feature type="transmembrane region" description="Helical" evidence="2">
    <location>
        <begin position="118"/>
        <end position="140"/>
    </location>
</feature>
<dbReference type="PANTHER" id="PTHR38848">
    <property type="entry name" value="G-PROTEIN COUPLED RECEPTORS FAMILY 3 PROFILE DOMAIN-CONTAINING PROTEIN"/>
    <property type="match status" value="1"/>
</dbReference>
<name>A0A8H5CKD7_9AGAR</name>
<feature type="transmembrane region" description="Helical" evidence="2">
    <location>
        <begin position="89"/>
        <end position="112"/>
    </location>
</feature>
<reference evidence="3 4" key="1">
    <citation type="journal article" date="2020" name="ISME J.">
        <title>Uncovering the hidden diversity of litter-decomposition mechanisms in mushroom-forming fungi.</title>
        <authorList>
            <person name="Floudas D."/>
            <person name="Bentzer J."/>
            <person name="Ahren D."/>
            <person name="Johansson T."/>
            <person name="Persson P."/>
            <person name="Tunlid A."/>
        </authorList>
    </citation>
    <scope>NUCLEOTIDE SEQUENCE [LARGE SCALE GENOMIC DNA]</scope>
    <source>
        <strain evidence="3 4">CBS 291.85</strain>
    </source>
</reference>
<dbReference type="AlphaFoldDB" id="A0A8H5CKD7"/>
<accession>A0A8H5CKD7</accession>
<dbReference type="EMBL" id="JAACJM010000150">
    <property type="protein sequence ID" value="KAF5343083.1"/>
    <property type="molecule type" value="Genomic_DNA"/>
</dbReference>
<evidence type="ECO:0000313" key="3">
    <source>
        <dbReference type="EMBL" id="KAF5343083.1"/>
    </source>
</evidence>
<dbReference type="PANTHER" id="PTHR38848:SF3">
    <property type="entry name" value="G-PROTEIN COUPLED RECEPTORS FAMILY 3 PROFILE DOMAIN-CONTAINING PROTEIN"/>
    <property type="match status" value="1"/>
</dbReference>
<dbReference type="Proteomes" id="UP000559256">
    <property type="component" value="Unassembled WGS sequence"/>
</dbReference>
<feature type="compositionally biased region" description="Basic and acidic residues" evidence="1">
    <location>
        <begin position="150"/>
        <end position="163"/>
    </location>
</feature>
<gene>
    <name evidence="3" type="ORF">D9758_011125</name>
</gene>
<keyword evidence="2" id="KW-0472">Membrane</keyword>
<keyword evidence="2" id="KW-1133">Transmembrane helix</keyword>
<proteinExistence type="predicted"/>
<keyword evidence="2" id="KW-0812">Transmembrane</keyword>
<feature type="compositionally biased region" description="Low complexity" evidence="1">
    <location>
        <begin position="185"/>
        <end position="200"/>
    </location>
</feature>
<feature type="transmembrane region" description="Helical" evidence="2">
    <location>
        <begin position="53"/>
        <end position="77"/>
    </location>
</feature>
<protein>
    <submittedName>
        <fullName evidence="3">Uncharacterized protein</fullName>
    </submittedName>
</protein>
<keyword evidence="4" id="KW-1185">Reference proteome</keyword>
<feature type="compositionally biased region" description="Basic and acidic residues" evidence="1">
    <location>
        <begin position="206"/>
        <end position="217"/>
    </location>
</feature>
<evidence type="ECO:0000256" key="2">
    <source>
        <dbReference type="SAM" id="Phobius"/>
    </source>
</evidence>
<evidence type="ECO:0000256" key="1">
    <source>
        <dbReference type="SAM" id="MobiDB-lite"/>
    </source>
</evidence>
<feature type="transmembrane region" description="Helical" evidence="2">
    <location>
        <begin position="12"/>
        <end position="33"/>
    </location>
</feature>
<evidence type="ECO:0000313" key="4">
    <source>
        <dbReference type="Proteomes" id="UP000559256"/>
    </source>
</evidence>
<comment type="caution">
    <text evidence="3">The sequence shown here is derived from an EMBL/GenBank/DDBJ whole genome shotgun (WGS) entry which is preliminary data.</text>
</comment>